<feature type="domain" description="Zn(2)-C6 fungal-type" evidence="7">
    <location>
        <begin position="28"/>
        <end position="56"/>
    </location>
</feature>
<proteinExistence type="predicted"/>
<keyword evidence="1" id="KW-0479">Metal-binding</keyword>
<dbReference type="Pfam" id="PF11951">
    <property type="entry name" value="Fungal_trans_2"/>
    <property type="match status" value="1"/>
</dbReference>
<keyword evidence="5" id="KW-0804">Transcription</keyword>
<keyword evidence="2" id="KW-0862">Zinc</keyword>
<dbReference type="GO" id="GO:0003677">
    <property type="term" value="F:DNA binding"/>
    <property type="evidence" value="ECO:0007669"/>
    <property type="project" value="UniProtKB-KW"/>
</dbReference>
<protein>
    <recommendedName>
        <fullName evidence="7">Zn(2)-C6 fungal-type domain-containing protein</fullName>
    </recommendedName>
</protein>
<dbReference type="Gene3D" id="4.10.240.10">
    <property type="entry name" value="Zn(2)-C6 fungal-type DNA-binding domain"/>
    <property type="match status" value="1"/>
</dbReference>
<dbReference type="PROSITE" id="PS50048">
    <property type="entry name" value="ZN2_CY6_FUNGAL_2"/>
    <property type="match status" value="1"/>
</dbReference>
<dbReference type="InterPro" id="IPR052360">
    <property type="entry name" value="Transcr_Regulatory_Proteins"/>
</dbReference>
<dbReference type="GO" id="GO:0000981">
    <property type="term" value="F:DNA-binding transcription factor activity, RNA polymerase II-specific"/>
    <property type="evidence" value="ECO:0007669"/>
    <property type="project" value="InterPro"/>
</dbReference>
<dbReference type="SMART" id="SM00066">
    <property type="entry name" value="GAL4"/>
    <property type="match status" value="1"/>
</dbReference>
<dbReference type="InterPro" id="IPR036864">
    <property type="entry name" value="Zn2-C6_fun-type_DNA-bd_sf"/>
</dbReference>
<reference evidence="8" key="1">
    <citation type="submission" date="2022-10" db="EMBL/GenBank/DDBJ databases">
        <title>Culturing micro-colonial fungi from biological soil crusts in the Mojave desert and describing Neophaeococcomyces mojavensis, and introducing the new genera and species Taxawa tesnikishii.</title>
        <authorList>
            <person name="Kurbessoian T."/>
            <person name="Stajich J.E."/>
        </authorList>
    </citation>
    <scope>NUCLEOTIDE SEQUENCE</scope>
    <source>
        <strain evidence="8">TK_41</strain>
    </source>
</reference>
<evidence type="ECO:0000313" key="8">
    <source>
        <dbReference type="EMBL" id="KAJ9612399.1"/>
    </source>
</evidence>
<dbReference type="GO" id="GO:0008270">
    <property type="term" value="F:zinc ion binding"/>
    <property type="evidence" value="ECO:0007669"/>
    <property type="project" value="InterPro"/>
</dbReference>
<evidence type="ECO:0000256" key="6">
    <source>
        <dbReference type="ARBA" id="ARBA00023242"/>
    </source>
</evidence>
<sequence length="536" mass="60786">MAAPMLLQFVADGPPKRTRKLHNKVKTGCQTCKIRKKKCDEAKPFCNRCTSTGRKCDGYETVRSEANIAKPRSEARDPSLQLWRPPDTNRFQNGSDYYCFEFFRHRTGPDIAAYFDSSIWRTFTLRACLLHPTVLQAAIAVGAVHRRFELGISPEAFTFCDIANRQYWKALKCLEEDLKSGHPLGAEINMVASMLLCIFEVFQGNDESAIAHYKSGLTLLIRQNGKVKHTETHRQYVNLDYAALRKFTDRLEHRAPQLFGTPTAILYSASVKGSFDPIPEVFTSLEQARDVIITEGQHIWHSWAQLELGNLKGFSTQQLHVSRLLEWSKAYADYSKSARGRSRPASRQPYLLKAYREALYLVILTQLAFHVPDGQAIEPLCFLPETCDCHTVCRVYSDRKRALSKHFARVMLVTESLFHDDSSFAYQDHSINLDSGIGPPLKLGSETCTSTKVRYQATSLLPEGELRQKVWNKMGVYNIAEKLGSIEEHAVVTAAAIPAAPWVDVTCFLEARKMIVRHCKEDEFGGLIWTQECISY</sequence>
<organism evidence="8 9">
    <name type="scientific">Cladophialophora chaetospira</name>
    <dbReference type="NCBI Taxonomy" id="386627"/>
    <lineage>
        <taxon>Eukaryota</taxon>
        <taxon>Fungi</taxon>
        <taxon>Dikarya</taxon>
        <taxon>Ascomycota</taxon>
        <taxon>Pezizomycotina</taxon>
        <taxon>Eurotiomycetes</taxon>
        <taxon>Chaetothyriomycetidae</taxon>
        <taxon>Chaetothyriales</taxon>
        <taxon>Herpotrichiellaceae</taxon>
        <taxon>Cladophialophora</taxon>
    </lineage>
</organism>
<dbReference type="Proteomes" id="UP001172673">
    <property type="component" value="Unassembled WGS sequence"/>
</dbReference>
<dbReference type="InterPro" id="IPR001138">
    <property type="entry name" value="Zn2Cys6_DnaBD"/>
</dbReference>
<comment type="caution">
    <text evidence="8">The sequence shown here is derived from an EMBL/GenBank/DDBJ whole genome shotgun (WGS) entry which is preliminary data.</text>
</comment>
<dbReference type="Pfam" id="PF00172">
    <property type="entry name" value="Zn_clus"/>
    <property type="match status" value="1"/>
</dbReference>
<dbReference type="PANTHER" id="PTHR36206">
    <property type="entry name" value="ASPERCRYPTIN BIOSYNTHESIS CLUSTER-SPECIFIC TRANSCRIPTION REGULATOR ATNN-RELATED"/>
    <property type="match status" value="1"/>
</dbReference>
<dbReference type="AlphaFoldDB" id="A0AA38XG18"/>
<dbReference type="CDD" id="cd00067">
    <property type="entry name" value="GAL4"/>
    <property type="match status" value="1"/>
</dbReference>
<evidence type="ECO:0000313" key="9">
    <source>
        <dbReference type="Proteomes" id="UP001172673"/>
    </source>
</evidence>
<evidence type="ECO:0000256" key="1">
    <source>
        <dbReference type="ARBA" id="ARBA00022723"/>
    </source>
</evidence>
<keyword evidence="9" id="KW-1185">Reference proteome</keyword>
<name>A0AA38XG18_9EURO</name>
<dbReference type="PROSITE" id="PS00463">
    <property type="entry name" value="ZN2_CY6_FUNGAL_1"/>
    <property type="match status" value="1"/>
</dbReference>
<gene>
    <name evidence="8" type="ORF">H2200_003996</name>
</gene>
<evidence type="ECO:0000259" key="7">
    <source>
        <dbReference type="PROSITE" id="PS50048"/>
    </source>
</evidence>
<evidence type="ECO:0000256" key="3">
    <source>
        <dbReference type="ARBA" id="ARBA00023015"/>
    </source>
</evidence>
<evidence type="ECO:0000256" key="5">
    <source>
        <dbReference type="ARBA" id="ARBA00023163"/>
    </source>
</evidence>
<keyword evidence="6" id="KW-0539">Nucleus</keyword>
<evidence type="ECO:0000256" key="2">
    <source>
        <dbReference type="ARBA" id="ARBA00022833"/>
    </source>
</evidence>
<dbReference type="PANTHER" id="PTHR36206:SF12">
    <property type="entry name" value="ASPERCRYPTIN BIOSYNTHESIS CLUSTER-SPECIFIC TRANSCRIPTION REGULATOR ATNN-RELATED"/>
    <property type="match status" value="1"/>
</dbReference>
<accession>A0AA38XG18</accession>
<dbReference type="InterPro" id="IPR021858">
    <property type="entry name" value="Fun_TF"/>
</dbReference>
<dbReference type="SUPFAM" id="SSF57701">
    <property type="entry name" value="Zn2/Cys6 DNA-binding domain"/>
    <property type="match status" value="1"/>
</dbReference>
<keyword evidence="3" id="KW-0805">Transcription regulation</keyword>
<dbReference type="EMBL" id="JAPDRK010000005">
    <property type="protein sequence ID" value="KAJ9612399.1"/>
    <property type="molecule type" value="Genomic_DNA"/>
</dbReference>
<evidence type="ECO:0000256" key="4">
    <source>
        <dbReference type="ARBA" id="ARBA00023125"/>
    </source>
</evidence>
<keyword evidence="4" id="KW-0238">DNA-binding</keyword>